<reference evidence="3" key="1">
    <citation type="submission" date="2025-08" db="UniProtKB">
        <authorList>
            <consortium name="RefSeq"/>
        </authorList>
    </citation>
    <scope>IDENTIFICATION</scope>
</reference>
<keyword evidence="2" id="KW-1185">Reference proteome</keyword>
<accession>A0ABM4TRB9</accession>
<name>A0ABM4TRB9_DROSZ</name>
<evidence type="ECO:0000256" key="1">
    <source>
        <dbReference type="SAM" id="MobiDB-lite"/>
    </source>
</evidence>
<dbReference type="Proteomes" id="UP001652628">
    <property type="component" value="Chromosome 2L"/>
</dbReference>
<feature type="compositionally biased region" description="Polar residues" evidence="1">
    <location>
        <begin position="141"/>
        <end position="153"/>
    </location>
</feature>
<gene>
    <name evidence="3" type="primary">LOC108021657</name>
</gene>
<evidence type="ECO:0000313" key="3">
    <source>
        <dbReference type="RefSeq" id="XP_070852520.1"/>
    </source>
</evidence>
<organism evidence="2 3">
    <name type="scientific">Drosophila suzukii</name>
    <name type="common">Spotted-wing drosophila fruit fly</name>
    <dbReference type="NCBI Taxonomy" id="28584"/>
    <lineage>
        <taxon>Eukaryota</taxon>
        <taxon>Metazoa</taxon>
        <taxon>Ecdysozoa</taxon>
        <taxon>Arthropoda</taxon>
        <taxon>Hexapoda</taxon>
        <taxon>Insecta</taxon>
        <taxon>Pterygota</taxon>
        <taxon>Neoptera</taxon>
        <taxon>Endopterygota</taxon>
        <taxon>Diptera</taxon>
        <taxon>Brachycera</taxon>
        <taxon>Muscomorpha</taxon>
        <taxon>Ephydroidea</taxon>
        <taxon>Drosophilidae</taxon>
        <taxon>Drosophila</taxon>
        <taxon>Sophophora</taxon>
    </lineage>
</organism>
<protein>
    <submittedName>
        <fullName evidence="3">Uncharacterized protein isoform X1</fullName>
    </submittedName>
</protein>
<proteinExistence type="predicted"/>
<dbReference type="GeneID" id="108021657"/>
<dbReference type="RefSeq" id="XP_070852520.1">
    <property type="nucleotide sequence ID" value="XM_070996419.1"/>
</dbReference>
<evidence type="ECO:0000313" key="2">
    <source>
        <dbReference type="Proteomes" id="UP001652628"/>
    </source>
</evidence>
<sequence>MGSVSPKWMTKGFVPIKILQRVKHSYKRHKFCLKSFSSVCCCNPSTPDHGHSTGFQYSYDTTKSSSGSGISIRTIAIQCACDYHSDIGHWFLLVPPMDAALAKKLVNPMFRFFFDKCGIALPETKKMAWQGEVKEARLGHQRNSMPGTDTTPSEADEEDVNPSGCTSKVRRGTRVHDQDQSGLEALPWIGRRRSRAWEYEKGQHQQQQQHKQNDQQIWWNGRTVHLAKFMSRTFKKLQDDESNFVLFNYK</sequence>
<feature type="region of interest" description="Disordered" evidence="1">
    <location>
        <begin position="137"/>
        <end position="177"/>
    </location>
</feature>